<evidence type="ECO:0000256" key="1">
    <source>
        <dbReference type="ARBA" id="ARBA00007806"/>
    </source>
</evidence>
<dbReference type="Gene3D" id="2.60.40.1180">
    <property type="entry name" value="Golgi alpha-mannosidase II"/>
    <property type="match status" value="2"/>
</dbReference>
<dbReference type="InterPro" id="IPR013780">
    <property type="entry name" value="Glyco_hydro_b"/>
</dbReference>
<dbReference type="Pfam" id="PF21365">
    <property type="entry name" value="Glyco_hydro_31_3rd"/>
    <property type="match status" value="1"/>
</dbReference>
<accession>A0A645D2F6</accession>
<evidence type="ECO:0000259" key="3">
    <source>
        <dbReference type="Pfam" id="PF21365"/>
    </source>
</evidence>
<evidence type="ECO:0000313" key="4">
    <source>
        <dbReference type="EMBL" id="MPM83337.1"/>
    </source>
</evidence>
<dbReference type="InterPro" id="IPR000322">
    <property type="entry name" value="Glyco_hydro_31_TIM"/>
</dbReference>
<proteinExistence type="inferred from homology"/>
<dbReference type="GO" id="GO:0005975">
    <property type="term" value="P:carbohydrate metabolic process"/>
    <property type="evidence" value="ECO:0007669"/>
    <property type="project" value="InterPro"/>
</dbReference>
<dbReference type="SUPFAM" id="SSF117125">
    <property type="entry name" value="Putative glucosidase YicI, C-terminal domain"/>
    <property type="match status" value="1"/>
</dbReference>
<dbReference type="AlphaFoldDB" id="A0A645D2F6"/>
<keyword evidence="4" id="KW-0378">Hydrolase</keyword>
<dbReference type="SUPFAM" id="SSF51445">
    <property type="entry name" value="(Trans)glycosidases"/>
    <property type="match status" value="1"/>
</dbReference>
<dbReference type="SUPFAM" id="SSF51011">
    <property type="entry name" value="Glycosyl hydrolase domain"/>
    <property type="match status" value="1"/>
</dbReference>
<sequence length="235" mass="26058">MRWAQFGLLSSHSRLHGSGSYRVPWLFGEQAPGVVKKYTNLKCRLMPYLYAKAVEARDTGIPMIRAMVMEFPGDRACEDIDLQYMLGDALMVAPVFREDNAVEYYLPEGRWTHLLSGRAANGGRWQEERCGMDDLPIFVRENSILPIGKDESLVDYDYLDGLEIRIYQPNETGAQAAIVDQYGNKAMTGSAVRSGSTVKVAVEGAHKGINVIVYTESGVNSSRIEPGISIVESEA</sequence>
<evidence type="ECO:0000259" key="2">
    <source>
        <dbReference type="Pfam" id="PF01055"/>
    </source>
</evidence>
<comment type="similarity">
    <text evidence="1">Belongs to the glycosyl hydrolase 31 family.</text>
</comment>
<name>A0A645D2F6_9ZZZZ</name>
<reference evidence="4" key="1">
    <citation type="submission" date="2019-08" db="EMBL/GenBank/DDBJ databases">
        <authorList>
            <person name="Kucharzyk K."/>
            <person name="Murdoch R.W."/>
            <person name="Higgins S."/>
            <person name="Loffler F."/>
        </authorList>
    </citation>
    <scope>NUCLEOTIDE SEQUENCE</scope>
</reference>
<organism evidence="4">
    <name type="scientific">bioreactor metagenome</name>
    <dbReference type="NCBI Taxonomy" id="1076179"/>
    <lineage>
        <taxon>unclassified sequences</taxon>
        <taxon>metagenomes</taxon>
        <taxon>ecological metagenomes</taxon>
    </lineage>
</organism>
<comment type="caution">
    <text evidence="4">The sequence shown here is derived from an EMBL/GenBank/DDBJ whole genome shotgun (WGS) entry which is preliminary data.</text>
</comment>
<dbReference type="InterPro" id="IPR048395">
    <property type="entry name" value="Glyco_hydro_31_C"/>
</dbReference>
<feature type="domain" description="Glycosyl hydrolase family 31 C-terminal" evidence="3">
    <location>
        <begin position="60"/>
        <end position="145"/>
    </location>
</feature>
<dbReference type="EC" id="3.2.1.177" evidence="4"/>
<dbReference type="Pfam" id="PF01055">
    <property type="entry name" value="Glyco_hydro_31_2nd"/>
    <property type="match status" value="1"/>
</dbReference>
<dbReference type="InterPro" id="IPR017853">
    <property type="entry name" value="GH"/>
</dbReference>
<dbReference type="EMBL" id="VSSQ01032155">
    <property type="protein sequence ID" value="MPM83337.1"/>
    <property type="molecule type" value="Genomic_DNA"/>
</dbReference>
<protein>
    <submittedName>
        <fullName evidence="4">Alpha-xylosidase</fullName>
        <ecNumber evidence="4">3.2.1.177</ecNumber>
    </submittedName>
</protein>
<dbReference type="GO" id="GO:0061634">
    <property type="term" value="F:alpha-D-xyloside xylohydrolase"/>
    <property type="evidence" value="ECO:0007669"/>
    <property type="project" value="UniProtKB-EC"/>
</dbReference>
<keyword evidence="4" id="KW-0326">Glycosidase</keyword>
<dbReference type="PANTHER" id="PTHR43863:SF2">
    <property type="entry name" value="MALTASE-GLUCOAMYLASE"/>
    <property type="match status" value="1"/>
</dbReference>
<dbReference type="Gene3D" id="3.20.20.80">
    <property type="entry name" value="Glycosidases"/>
    <property type="match status" value="1"/>
</dbReference>
<dbReference type="InterPro" id="IPR051816">
    <property type="entry name" value="Glycosyl_Hydrolase_31"/>
</dbReference>
<gene>
    <name evidence="4" type="primary">yicI_6</name>
    <name evidence="4" type="ORF">SDC9_130401</name>
</gene>
<dbReference type="PANTHER" id="PTHR43863">
    <property type="entry name" value="HYDROLASE, PUTATIVE (AFU_ORTHOLOGUE AFUA_1G03140)-RELATED"/>
    <property type="match status" value="1"/>
</dbReference>
<feature type="domain" description="Glycoside hydrolase family 31 TIM barrel" evidence="2">
    <location>
        <begin position="2"/>
        <end position="51"/>
    </location>
</feature>